<evidence type="ECO:0000256" key="3">
    <source>
        <dbReference type="ARBA" id="ARBA00023163"/>
    </source>
</evidence>
<keyword evidence="2" id="KW-0238">DNA-binding</keyword>
<dbReference type="Pfam" id="PF00392">
    <property type="entry name" value="GntR"/>
    <property type="match status" value="1"/>
</dbReference>
<evidence type="ECO:0000256" key="1">
    <source>
        <dbReference type="ARBA" id="ARBA00023015"/>
    </source>
</evidence>
<protein>
    <submittedName>
        <fullName evidence="5">FadR family transcriptional regulator</fullName>
    </submittedName>
</protein>
<keyword evidence="1" id="KW-0805">Transcription regulation</keyword>
<dbReference type="SMART" id="SM00345">
    <property type="entry name" value="HTH_GNTR"/>
    <property type="match status" value="1"/>
</dbReference>
<evidence type="ECO:0000259" key="4">
    <source>
        <dbReference type="PROSITE" id="PS50949"/>
    </source>
</evidence>
<organism evidence="5 6">
    <name type="scientific">Rhodococcus rhodnii</name>
    <dbReference type="NCBI Taxonomy" id="38312"/>
    <lineage>
        <taxon>Bacteria</taxon>
        <taxon>Bacillati</taxon>
        <taxon>Actinomycetota</taxon>
        <taxon>Actinomycetes</taxon>
        <taxon>Mycobacteriales</taxon>
        <taxon>Nocardiaceae</taxon>
        <taxon>Rhodococcus</taxon>
    </lineage>
</organism>
<dbReference type="GO" id="GO:0003700">
    <property type="term" value="F:DNA-binding transcription factor activity"/>
    <property type="evidence" value="ECO:0007669"/>
    <property type="project" value="InterPro"/>
</dbReference>
<dbReference type="EMBL" id="QRCM01000001">
    <property type="protein sequence ID" value="TXG92422.1"/>
    <property type="molecule type" value="Genomic_DNA"/>
</dbReference>
<dbReference type="PROSITE" id="PS50949">
    <property type="entry name" value="HTH_GNTR"/>
    <property type="match status" value="1"/>
</dbReference>
<dbReference type="GO" id="GO:0003677">
    <property type="term" value="F:DNA binding"/>
    <property type="evidence" value="ECO:0007669"/>
    <property type="project" value="UniProtKB-KW"/>
</dbReference>
<dbReference type="Gene3D" id="1.10.10.10">
    <property type="entry name" value="Winged helix-like DNA-binding domain superfamily/Winged helix DNA-binding domain"/>
    <property type="match status" value="1"/>
</dbReference>
<dbReference type="Pfam" id="PF07729">
    <property type="entry name" value="FCD"/>
    <property type="match status" value="1"/>
</dbReference>
<dbReference type="PANTHER" id="PTHR43537">
    <property type="entry name" value="TRANSCRIPTIONAL REGULATOR, GNTR FAMILY"/>
    <property type="match status" value="1"/>
</dbReference>
<evidence type="ECO:0000256" key="2">
    <source>
        <dbReference type="ARBA" id="ARBA00023125"/>
    </source>
</evidence>
<sequence>MRAHEIVLERIESDLAAGRLSVGNRLPGERALAEELGISRSSVREAIRVLEAMGMIRTAVGSGPRAGAIIAADPAASMTTALRLHVAAQTFPVQDVVRTRILLETWAVDAAARQEAVDLSDVEALLDEMDEPGVEPDRFHRLDAEMHAKLAAHAGNAVVREMMASLRGSIHGYVMAAVPLLDDWKAVADNLRAEHRGIVAAVQAGHPSKASRLVREHIEGFHGLTAETDSVTRRR</sequence>
<dbReference type="RefSeq" id="WP_010840160.1">
    <property type="nucleotide sequence ID" value="NZ_QRCM01000001.1"/>
</dbReference>
<dbReference type="InterPro" id="IPR036390">
    <property type="entry name" value="WH_DNA-bd_sf"/>
</dbReference>
<dbReference type="PANTHER" id="PTHR43537:SF24">
    <property type="entry name" value="GLUCONATE OPERON TRANSCRIPTIONAL REPRESSOR"/>
    <property type="match status" value="1"/>
</dbReference>
<dbReference type="InterPro" id="IPR008920">
    <property type="entry name" value="TF_FadR/GntR_C"/>
</dbReference>
<dbReference type="InterPro" id="IPR000524">
    <property type="entry name" value="Tscrpt_reg_HTH_GntR"/>
</dbReference>
<reference evidence="5 6" key="1">
    <citation type="submission" date="2018-07" db="EMBL/GenBank/DDBJ databases">
        <title>Genome sequence of Rhodococcus rhodnii ATCC 35071 from Rhodnius prolixus.</title>
        <authorList>
            <person name="Patel V."/>
            <person name="Vogel K.J."/>
        </authorList>
    </citation>
    <scope>NUCLEOTIDE SEQUENCE [LARGE SCALE GENOMIC DNA]</scope>
    <source>
        <strain evidence="5 6">ATCC 35071</strain>
    </source>
</reference>
<comment type="caution">
    <text evidence="5">The sequence shown here is derived from an EMBL/GenBank/DDBJ whole genome shotgun (WGS) entry which is preliminary data.</text>
</comment>
<dbReference type="CDD" id="cd07377">
    <property type="entry name" value="WHTH_GntR"/>
    <property type="match status" value="1"/>
</dbReference>
<dbReference type="Proteomes" id="UP000471120">
    <property type="component" value="Unassembled WGS sequence"/>
</dbReference>
<dbReference type="SMART" id="SM00895">
    <property type="entry name" value="FCD"/>
    <property type="match status" value="1"/>
</dbReference>
<dbReference type="Gene3D" id="1.20.120.530">
    <property type="entry name" value="GntR ligand-binding domain-like"/>
    <property type="match status" value="1"/>
</dbReference>
<dbReference type="SUPFAM" id="SSF48008">
    <property type="entry name" value="GntR ligand-binding domain-like"/>
    <property type="match status" value="1"/>
</dbReference>
<dbReference type="PRINTS" id="PR00035">
    <property type="entry name" value="HTHGNTR"/>
</dbReference>
<proteinExistence type="predicted"/>
<dbReference type="InterPro" id="IPR036388">
    <property type="entry name" value="WH-like_DNA-bd_sf"/>
</dbReference>
<evidence type="ECO:0000313" key="5">
    <source>
        <dbReference type="EMBL" id="TXG92422.1"/>
    </source>
</evidence>
<dbReference type="InterPro" id="IPR011711">
    <property type="entry name" value="GntR_C"/>
</dbReference>
<evidence type="ECO:0000313" key="6">
    <source>
        <dbReference type="Proteomes" id="UP000471120"/>
    </source>
</evidence>
<dbReference type="AlphaFoldDB" id="A0A6P2CJD8"/>
<gene>
    <name evidence="5" type="ORF">DW322_05105</name>
</gene>
<keyword evidence="3" id="KW-0804">Transcription</keyword>
<feature type="domain" description="HTH gntR-type" evidence="4">
    <location>
        <begin position="1"/>
        <end position="73"/>
    </location>
</feature>
<name>A0A6P2CJD8_9NOCA</name>
<dbReference type="SUPFAM" id="SSF46785">
    <property type="entry name" value="Winged helix' DNA-binding domain"/>
    <property type="match status" value="1"/>
</dbReference>
<accession>A0A6P2CJD8</accession>